<dbReference type="InterPro" id="IPR036375">
    <property type="entry name" value="Hemopexin-like_dom_sf"/>
</dbReference>
<feature type="region of interest" description="Disordered" evidence="15">
    <location>
        <begin position="262"/>
        <end position="296"/>
    </location>
</feature>
<keyword evidence="2" id="KW-0645">Protease</keyword>
<comment type="cofactor">
    <cofactor evidence="12">
        <name>Zn(2+)</name>
        <dbReference type="ChEBI" id="CHEBI:29105"/>
    </cofactor>
    <text evidence="12">Binds 2 Zn(2+) ions per subunit.</text>
</comment>
<feature type="binding site" evidence="12">
    <location>
        <position position="195"/>
    </location>
    <ligand>
        <name>Ca(2+)</name>
        <dbReference type="ChEBI" id="CHEBI:29108"/>
        <label>1</label>
    </ligand>
</feature>
<dbReference type="SMART" id="SM00120">
    <property type="entry name" value="HX"/>
    <property type="match status" value="4"/>
</dbReference>
<evidence type="ECO:0000313" key="18">
    <source>
        <dbReference type="Proteomes" id="UP000694580"/>
    </source>
</evidence>
<feature type="binding site" evidence="12">
    <location>
        <position position="352"/>
    </location>
    <ligand>
        <name>Ca(2+)</name>
        <dbReference type="ChEBI" id="CHEBI:29108"/>
        <label>4</label>
    </ligand>
</feature>
<dbReference type="GO" id="GO:0006508">
    <property type="term" value="P:proteolysis"/>
    <property type="evidence" value="ECO:0007669"/>
    <property type="project" value="UniProtKB-KW"/>
</dbReference>
<evidence type="ECO:0000256" key="2">
    <source>
        <dbReference type="ARBA" id="ARBA00022670"/>
    </source>
</evidence>
<evidence type="ECO:0000256" key="8">
    <source>
        <dbReference type="ARBA" id="ARBA00023049"/>
    </source>
</evidence>
<dbReference type="InterPro" id="IPR001818">
    <property type="entry name" value="Pept_M10_metallopeptidase"/>
</dbReference>
<comment type="cofactor">
    <cofactor evidence="12">
        <name>Ca(2+)</name>
        <dbReference type="ChEBI" id="CHEBI:29108"/>
    </cofactor>
    <text evidence="12">Can bind about 5 Ca(2+) ions per subunit.</text>
</comment>
<evidence type="ECO:0000313" key="17">
    <source>
        <dbReference type="Ensembl" id="ENSDCDP00010033352.1"/>
    </source>
</evidence>
<dbReference type="GO" id="GO:0031012">
    <property type="term" value="C:extracellular matrix"/>
    <property type="evidence" value="ECO:0007669"/>
    <property type="project" value="InterPro"/>
</dbReference>
<feature type="binding site" evidence="12">
    <location>
        <position position="197"/>
    </location>
    <ligand>
        <name>Ca(2+)</name>
        <dbReference type="ChEBI" id="CHEBI:29108"/>
        <label>1</label>
    </ligand>
</feature>
<evidence type="ECO:0000256" key="5">
    <source>
        <dbReference type="ARBA" id="ARBA00022801"/>
    </source>
</evidence>
<keyword evidence="5" id="KW-0378">Hydrolase</keyword>
<dbReference type="GO" id="GO:0005615">
    <property type="term" value="C:extracellular space"/>
    <property type="evidence" value="ECO:0007669"/>
    <property type="project" value="TreeGrafter"/>
</dbReference>
<evidence type="ECO:0000256" key="1">
    <source>
        <dbReference type="ARBA" id="ARBA00010370"/>
    </source>
</evidence>
<feature type="binding site" evidence="12">
    <location>
        <position position="178"/>
    </location>
    <ligand>
        <name>Zn(2+)</name>
        <dbReference type="ChEBI" id="CHEBI:29105"/>
        <label>1</label>
    </ligand>
</feature>
<feature type="binding site" evidence="12">
    <location>
        <position position="171"/>
    </location>
    <ligand>
        <name>Ca(2+)</name>
        <dbReference type="ChEBI" id="CHEBI:29108"/>
        <label>3</label>
    </ligand>
</feature>
<feature type="binding site" evidence="12">
    <location>
        <position position="303"/>
    </location>
    <ligand>
        <name>Ca(2+)</name>
        <dbReference type="ChEBI" id="CHEBI:29108"/>
        <label>4</label>
    </ligand>
</feature>
<dbReference type="InterPro" id="IPR036365">
    <property type="entry name" value="PGBD-like_sf"/>
</dbReference>
<dbReference type="GO" id="GO:0030574">
    <property type="term" value="P:collagen catabolic process"/>
    <property type="evidence" value="ECO:0007669"/>
    <property type="project" value="TreeGrafter"/>
</dbReference>
<sequence length="540" mass="60893">GARAPFFYDRRDWLSRYGYLPPPDMQTGRLQTKEGIERALREMQRFAGLRETGRLDAATLSLMATPRCSLPDIVGSEDLLRRKKRKRRYALSGLSWDKREITWRFPSPARSPKLRPEQVEDIMTYALAAWSKVAPLHFQHLQPNQGGLQQQADIRVSFSSGYHDDGYPFDGKGGTLAHAFFPGMNDMAGDTHFDDGESWTYGDESDSTDLFTVAVHEFGHALGLSHSSSSPSIMRPYYQGAVGDLHSYTLPIDDQLGIQALYGKRDRPPQPPPRAIPTVPSPPPRRSTDPNPTLPNRCDGGYDAIANIRGEVFFFRGPFFWRVQHSGSLVSFNPALIQNFWIGLPPGAKRIDAVYERTDGHIVFFIGDQYWVFRDRTALPGYPRALAEWGMRNHAGRALDRVEAVFVWAHNGKTYLFSGGEFWRFDEGRDGRKLEGGYPKLATLWTGVPPDPDDIITWGDGDTYFFKNTSYWVLKRGGLGQGTTTSKSVVSDWMKCDIKTPTRSPKTRAAPDCCCSRAPYWQISPCLMLISFLTIITPLF</sequence>
<dbReference type="InterPro" id="IPR021190">
    <property type="entry name" value="Pept_M10A"/>
</dbReference>
<feature type="binding site" evidence="12">
    <location>
        <position position="305"/>
    </location>
    <ligand>
        <name>Ca(2+)</name>
        <dbReference type="ChEBI" id="CHEBI:29108"/>
        <label>5</label>
    </ligand>
</feature>
<dbReference type="GO" id="GO:0004222">
    <property type="term" value="F:metalloendopeptidase activity"/>
    <property type="evidence" value="ECO:0007669"/>
    <property type="project" value="InterPro"/>
</dbReference>
<name>A0AAY4CJL4_9TELE</name>
<dbReference type="AlphaFoldDB" id="A0AAY4CJL4"/>
<feature type="binding site" evidence="11">
    <location>
        <position position="216"/>
    </location>
    <ligand>
        <name>Zn(2+)</name>
        <dbReference type="ChEBI" id="CHEBI:29105"/>
        <label>2</label>
        <note>catalytic</note>
    </ligand>
</feature>
<dbReference type="GeneTree" id="ENSGT00940000165867"/>
<dbReference type="FunFam" id="3.40.390.10:FF:000068">
    <property type="entry name" value="Predicted protein"/>
    <property type="match status" value="1"/>
</dbReference>
<reference evidence="17 18" key="1">
    <citation type="submission" date="2020-06" db="EMBL/GenBank/DDBJ databases">
        <authorList>
            <consortium name="Wellcome Sanger Institute Data Sharing"/>
        </authorList>
    </citation>
    <scope>NUCLEOTIDE SEQUENCE [LARGE SCALE GENOMIC DNA]</scope>
</reference>
<dbReference type="SUPFAM" id="SSF50923">
    <property type="entry name" value="Hemopexin-like domain"/>
    <property type="match status" value="1"/>
</dbReference>
<accession>A0AAY4CJL4</accession>
<feature type="binding site" evidence="12">
    <location>
        <position position="163"/>
    </location>
    <ligand>
        <name>Zn(2+)</name>
        <dbReference type="ChEBI" id="CHEBI:29105"/>
        <label>1</label>
    </ligand>
</feature>
<feature type="repeat" description="Hemopexin" evidence="14">
    <location>
        <begin position="450"/>
        <end position="496"/>
    </location>
</feature>
<dbReference type="PANTHER" id="PTHR10201">
    <property type="entry name" value="MATRIX METALLOPROTEINASE"/>
    <property type="match status" value="1"/>
</dbReference>
<dbReference type="Proteomes" id="UP000694580">
    <property type="component" value="Chromosome 7"/>
</dbReference>
<evidence type="ECO:0000256" key="4">
    <source>
        <dbReference type="ARBA" id="ARBA00022737"/>
    </source>
</evidence>
<evidence type="ECO:0000256" key="11">
    <source>
        <dbReference type="PIRSR" id="PIRSR001191-2"/>
    </source>
</evidence>
<feature type="binding site" evidence="11">
    <location>
        <position position="226"/>
    </location>
    <ligand>
        <name>Zn(2+)</name>
        <dbReference type="ChEBI" id="CHEBI:29105"/>
        <label>2</label>
        <note>catalytic</note>
    </ligand>
</feature>
<dbReference type="InterPro" id="IPR033739">
    <property type="entry name" value="M10A_MMP"/>
</dbReference>
<feature type="binding site" description="in inhibited form" evidence="12">
    <location>
        <position position="68"/>
    </location>
    <ligand>
        <name>Zn(2+)</name>
        <dbReference type="ChEBI" id="CHEBI:29105"/>
        <label>2</label>
        <note>catalytic</note>
    </ligand>
</feature>
<dbReference type="GO" id="GO:0008270">
    <property type="term" value="F:zinc ion binding"/>
    <property type="evidence" value="ECO:0007669"/>
    <property type="project" value="InterPro"/>
</dbReference>
<feature type="binding site" evidence="12">
    <location>
        <position position="165"/>
    </location>
    <ligand>
        <name>Zn(2+)</name>
        <dbReference type="ChEBI" id="CHEBI:29105"/>
        <label>1</label>
    </ligand>
</feature>
<dbReference type="InterPro" id="IPR018487">
    <property type="entry name" value="Hemopexin-like_repeat"/>
</dbReference>
<dbReference type="GO" id="GO:0030198">
    <property type="term" value="P:extracellular matrix organization"/>
    <property type="evidence" value="ECO:0007669"/>
    <property type="project" value="TreeGrafter"/>
</dbReference>
<feature type="binding site" evidence="12">
    <location>
        <position position="234"/>
    </location>
    <ligand>
        <name>Zn(2+)</name>
        <dbReference type="ChEBI" id="CHEBI:29105"/>
        <label>2</label>
        <note>catalytic</note>
    </ligand>
</feature>
<dbReference type="InterPro" id="IPR006026">
    <property type="entry name" value="Peptidase_Metallo"/>
</dbReference>
<reference evidence="17" key="2">
    <citation type="submission" date="2025-08" db="UniProtKB">
        <authorList>
            <consortium name="Ensembl"/>
        </authorList>
    </citation>
    <scope>IDENTIFICATION</scope>
</reference>
<evidence type="ECO:0000256" key="13">
    <source>
        <dbReference type="PIRSR" id="PIRSR621190-4"/>
    </source>
</evidence>
<feature type="binding site" evidence="12">
    <location>
        <position position="197"/>
    </location>
    <ligand>
        <name>Ca(2+)</name>
        <dbReference type="ChEBI" id="CHEBI:29108"/>
        <label>3</label>
    </ligand>
</feature>
<dbReference type="SUPFAM" id="SSF55486">
    <property type="entry name" value="Metalloproteases ('zincins'), catalytic domain"/>
    <property type="match status" value="1"/>
</dbReference>
<feature type="binding site" evidence="12">
    <location>
        <position position="153"/>
    </location>
    <ligand>
        <name>Ca(2+)</name>
        <dbReference type="ChEBI" id="CHEBI:29108"/>
        <label>2</label>
    </ligand>
</feature>
<feature type="binding site" evidence="12">
    <location>
        <position position="190"/>
    </location>
    <ligand>
        <name>Ca(2+)</name>
        <dbReference type="ChEBI" id="CHEBI:29108"/>
        <label>2</label>
    </ligand>
</feature>
<gene>
    <name evidence="17" type="primary">mmp25a</name>
</gene>
<dbReference type="SUPFAM" id="SSF47090">
    <property type="entry name" value="PGBD-like"/>
    <property type="match status" value="1"/>
</dbReference>
<dbReference type="FunFam" id="2.110.10.10:FF:000018">
    <property type="entry name" value="Matrix metallopeptidase 25b"/>
    <property type="match status" value="1"/>
</dbReference>
<dbReference type="PROSITE" id="PS51642">
    <property type="entry name" value="HEMOPEXIN_2"/>
    <property type="match status" value="4"/>
</dbReference>
<keyword evidence="7 12" id="KW-0106">Calcium</keyword>
<dbReference type="CDD" id="cd04278">
    <property type="entry name" value="ZnMc_MMP"/>
    <property type="match status" value="1"/>
</dbReference>
<evidence type="ECO:0000256" key="9">
    <source>
        <dbReference type="ARBA" id="ARBA00023145"/>
    </source>
</evidence>
<feature type="domain" description="Peptidase metallopeptidase" evidence="16">
    <location>
        <begin position="92"/>
        <end position="264"/>
    </location>
</feature>
<dbReference type="InterPro" id="IPR002477">
    <property type="entry name" value="Peptidoglycan-bd-like"/>
</dbReference>
<dbReference type="PRINTS" id="PR00138">
    <property type="entry name" value="MATRIXIN"/>
</dbReference>
<feature type="repeat" description="Hemopexin" evidence="14">
    <location>
        <begin position="295"/>
        <end position="344"/>
    </location>
</feature>
<evidence type="ECO:0000256" key="15">
    <source>
        <dbReference type="SAM" id="MobiDB-lite"/>
    </source>
</evidence>
<keyword evidence="8" id="KW-0482">Metalloprotease</keyword>
<evidence type="ECO:0000256" key="3">
    <source>
        <dbReference type="ARBA" id="ARBA00022723"/>
    </source>
</evidence>
<feature type="binding site" evidence="12">
    <location>
        <position position="170"/>
    </location>
    <ligand>
        <name>Ca(2+)</name>
        <dbReference type="ChEBI" id="CHEBI:29108"/>
        <label>3</label>
    </ligand>
</feature>
<dbReference type="InterPro" id="IPR024079">
    <property type="entry name" value="MetalloPept_cat_dom_sf"/>
</dbReference>
<dbReference type="Gene3D" id="2.110.10.10">
    <property type="entry name" value="Hemopexin-like domain"/>
    <property type="match status" value="1"/>
</dbReference>
<feature type="modified residue" description="Phosphotyrosine; by PKDCC" evidence="13">
    <location>
        <position position="382"/>
    </location>
</feature>
<feature type="binding site" evidence="12">
    <location>
        <position position="185"/>
    </location>
    <ligand>
        <name>Ca(2+)</name>
        <dbReference type="ChEBI" id="CHEBI:29108"/>
        <label>2</label>
    </ligand>
</feature>
<feature type="compositionally biased region" description="Pro residues" evidence="15">
    <location>
        <begin position="269"/>
        <end position="285"/>
    </location>
</feature>
<proteinExistence type="inferred from homology"/>
<feature type="binding site" evidence="12">
    <location>
        <position position="194"/>
    </location>
    <ligand>
        <name>Ca(2+)</name>
        <dbReference type="ChEBI" id="CHEBI:29108"/>
        <label>3</label>
    </ligand>
</feature>
<reference evidence="17" key="3">
    <citation type="submission" date="2025-09" db="UniProtKB">
        <authorList>
            <consortium name="Ensembl"/>
        </authorList>
    </citation>
    <scope>IDENTIFICATION</scope>
</reference>
<feature type="active site" evidence="10">
    <location>
        <position position="217"/>
    </location>
</feature>
<protein>
    <recommendedName>
        <fullName evidence="16">Peptidase metallopeptidase domain-containing protein</fullName>
    </recommendedName>
</protein>
<dbReference type="SMART" id="SM00235">
    <property type="entry name" value="ZnMc"/>
    <property type="match status" value="1"/>
</dbReference>
<evidence type="ECO:0000259" key="16">
    <source>
        <dbReference type="SMART" id="SM00235"/>
    </source>
</evidence>
<dbReference type="PIRSF" id="PIRSF001191">
    <property type="entry name" value="Peptidase_M10A_matrix"/>
    <property type="match status" value="1"/>
</dbReference>
<dbReference type="Gene3D" id="3.40.390.10">
    <property type="entry name" value="Collagenase (Catalytic Domain)"/>
    <property type="match status" value="1"/>
</dbReference>
<dbReference type="Pfam" id="PF00413">
    <property type="entry name" value="Peptidase_M10"/>
    <property type="match status" value="1"/>
</dbReference>
<dbReference type="Pfam" id="PF00045">
    <property type="entry name" value="Hemopexin"/>
    <property type="match status" value="3"/>
</dbReference>
<feature type="repeat" description="Hemopexin" evidence="14">
    <location>
        <begin position="399"/>
        <end position="449"/>
    </location>
</feature>
<feature type="binding site" evidence="12">
    <location>
        <position position="192"/>
    </location>
    <ligand>
        <name>Zn(2+)</name>
        <dbReference type="ChEBI" id="CHEBI:29105"/>
        <label>1</label>
    </ligand>
</feature>
<dbReference type="Pfam" id="PF01471">
    <property type="entry name" value="PG_binding_1"/>
    <property type="match status" value="1"/>
</dbReference>
<feature type="repeat" description="Hemopexin" evidence="14">
    <location>
        <begin position="348"/>
        <end position="393"/>
    </location>
</feature>
<dbReference type="CDD" id="cd00094">
    <property type="entry name" value="HX"/>
    <property type="match status" value="1"/>
</dbReference>
<dbReference type="PANTHER" id="PTHR10201:SF287">
    <property type="entry name" value="MATRIX METALLOPEPTIDASE 25B-RELATED"/>
    <property type="match status" value="1"/>
</dbReference>
<keyword evidence="3 11" id="KW-0479">Metal-binding</keyword>
<evidence type="ECO:0000256" key="12">
    <source>
        <dbReference type="PIRSR" id="PIRSR621190-2"/>
    </source>
</evidence>
<evidence type="ECO:0000256" key="6">
    <source>
        <dbReference type="ARBA" id="ARBA00022833"/>
    </source>
</evidence>
<organism evidence="17 18">
    <name type="scientific">Denticeps clupeoides</name>
    <name type="common">denticle herring</name>
    <dbReference type="NCBI Taxonomy" id="299321"/>
    <lineage>
        <taxon>Eukaryota</taxon>
        <taxon>Metazoa</taxon>
        <taxon>Chordata</taxon>
        <taxon>Craniata</taxon>
        <taxon>Vertebrata</taxon>
        <taxon>Euteleostomi</taxon>
        <taxon>Actinopterygii</taxon>
        <taxon>Neopterygii</taxon>
        <taxon>Teleostei</taxon>
        <taxon>Clupei</taxon>
        <taxon>Clupeiformes</taxon>
        <taxon>Denticipitoidei</taxon>
        <taxon>Denticipitidae</taxon>
        <taxon>Denticeps</taxon>
    </lineage>
</organism>
<keyword evidence="18" id="KW-1185">Reference proteome</keyword>
<keyword evidence="4" id="KW-0677">Repeat</keyword>
<feature type="binding site" evidence="11">
    <location>
        <position position="220"/>
    </location>
    <ligand>
        <name>Zn(2+)</name>
        <dbReference type="ChEBI" id="CHEBI:29105"/>
        <label>2</label>
        <note>catalytic</note>
    </ligand>
</feature>
<evidence type="ECO:0000256" key="7">
    <source>
        <dbReference type="ARBA" id="ARBA00022837"/>
    </source>
</evidence>
<dbReference type="Ensembl" id="ENSDCDT00010041363.1">
    <property type="protein sequence ID" value="ENSDCDP00010033352.1"/>
    <property type="gene ID" value="ENSDCDG00010021269.1"/>
</dbReference>
<dbReference type="InterPro" id="IPR000585">
    <property type="entry name" value="Hemopexin-like_dom"/>
</dbReference>
<comment type="similarity">
    <text evidence="1">Belongs to the peptidase M10A family.</text>
</comment>
<evidence type="ECO:0000256" key="14">
    <source>
        <dbReference type="PROSITE-ProRule" id="PRU01011"/>
    </source>
</evidence>
<keyword evidence="9" id="KW-0865">Zymogen</keyword>
<feature type="binding site" evidence="12">
    <location>
        <position position="453"/>
    </location>
    <ligand>
        <name>Ca(2+)</name>
        <dbReference type="ChEBI" id="CHEBI:29108"/>
        <label>4</label>
    </ligand>
</feature>
<keyword evidence="6 11" id="KW-0862">Zinc</keyword>
<evidence type="ECO:0000256" key="10">
    <source>
        <dbReference type="PIRSR" id="PIRSR001191-1"/>
    </source>
</evidence>